<sequence length="72" mass="8335">MQYSKNKDFRSYIRSLVDSGQWIYLNPKGKHGVLKHIPSGRKIPVPGTPGKCRRSLHNFKAMVRNTERIVLQ</sequence>
<dbReference type="Proteomes" id="UP000036027">
    <property type="component" value="Unassembled WGS sequence"/>
</dbReference>
<reference evidence="1 2" key="1">
    <citation type="submission" date="2014-11" db="EMBL/GenBank/DDBJ databases">
        <title>Genome of a novel goose pathogen.</title>
        <authorList>
            <person name="Hansen C.M."/>
            <person name="Hueffer K."/>
            <person name="Choi S.C."/>
        </authorList>
    </citation>
    <scope>NUCLEOTIDE SEQUENCE [LARGE SCALE GENOMIC DNA]</scope>
    <source>
        <strain evidence="1 2">KH1503</strain>
    </source>
</reference>
<gene>
    <name evidence="1" type="ORF">PL75_01045</name>
</gene>
<name>A0A0J0YTW2_9NEIS</name>
<comment type="caution">
    <text evidence="1">The sequence shown here is derived from an EMBL/GenBank/DDBJ whole genome shotgun (WGS) entry which is preliminary data.</text>
</comment>
<accession>A0A0J0YTW2</accession>
<dbReference type="AlphaFoldDB" id="A0A0J0YTW2"/>
<evidence type="ECO:0000313" key="1">
    <source>
        <dbReference type="EMBL" id="KLT73572.1"/>
    </source>
</evidence>
<protein>
    <recommendedName>
        <fullName evidence="3">Type II toxin-antitoxin system HicA family toxin</fullName>
    </recommendedName>
</protein>
<evidence type="ECO:0008006" key="3">
    <source>
        <dbReference type="Google" id="ProtNLM"/>
    </source>
</evidence>
<proteinExistence type="predicted"/>
<dbReference type="PATRIC" id="fig|1470200.3.peg.997"/>
<dbReference type="STRING" id="1470200.PL75_01045"/>
<dbReference type="OrthoDB" id="9795529at2"/>
<dbReference type="EMBL" id="JTDO01000002">
    <property type="protein sequence ID" value="KLT73572.1"/>
    <property type="molecule type" value="Genomic_DNA"/>
</dbReference>
<evidence type="ECO:0000313" key="2">
    <source>
        <dbReference type="Proteomes" id="UP000036027"/>
    </source>
</evidence>
<keyword evidence="2" id="KW-1185">Reference proteome</keyword>
<organism evidence="1 2">
    <name type="scientific">Neisseria arctica</name>
    <dbReference type="NCBI Taxonomy" id="1470200"/>
    <lineage>
        <taxon>Bacteria</taxon>
        <taxon>Pseudomonadati</taxon>
        <taxon>Pseudomonadota</taxon>
        <taxon>Betaproteobacteria</taxon>
        <taxon>Neisseriales</taxon>
        <taxon>Neisseriaceae</taxon>
        <taxon>Neisseria</taxon>
    </lineage>
</organism>
<dbReference type="RefSeq" id="WP_047760067.1">
    <property type="nucleotide sequence ID" value="NZ_CP091510.1"/>
</dbReference>